<organism evidence="1 2">
    <name type="scientific">Molorchus minor</name>
    <dbReference type="NCBI Taxonomy" id="1323400"/>
    <lineage>
        <taxon>Eukaryota</taxon>
        <taxon>Metazoa</taxon>
        <taxon>Ecdysozoa</taxon>
        <taxon>Arthropoda</taxon>
        <taxon>Hexapoda</taxon>
        <taxon>Insecta</taxon>
        <taxon>Pterygota</taxon>
        <taxon>Neoptera</taxon>
        <taxon>Endopterygota</taxon>
        <taxon>Coleoptera</taxon>
        <taxon>Polyphaga</taxon>
        <taxon>Cucujiformia</taxon>
        <taxon>Chrysomeloidea</taxon>
        <taxon>Cerambycidae</taxon>
        <taxon>Lamiinae</taxon>
        <taxon>Monochamini</taxon>
        <taxon>Molorchus</taxon>
    </lineage>
</organism>
<dbReference type="EMBL" id="JAPWTJ010000111">
    <property type="protein sequence ID" value="KAJ8982700.1"/>
    <property type="molecule type" value="Genomic_DNA"/>
</dbReference>
<comment type="caution">
    <text evidence="1">The sequence shown here is derived from an EMBL/GenBank/DDBJ whole genome shotgun (WGS) entry which is preliminary data.</text>
</comment>
<gene>
    <name evidence="1" type="ORF">NQ317_004507</name>
</gene>
<evidence type="ECO:0000313" key="1">
    <source>
        <dbReference type="EMBL" id="KAJ8982700.1"/>
    </source>
</evidence>
<proteinExistence type="predicted"/>
<name>A0ABQ9JZM3_9CUCU</name>
<accession>A0ABQ9JZM3</accession>
<protein>
    <submittedName>
        <fullName evidence="1">Uncharacterized protein</fullName>
    </submittedName>
</protein>
<keyword evidence="2" id="KW-1185">Reference proteome</keyword>
<dbReference type="Gene3D" id="3.40.630.30">
    <property type="match status" value="1"/>
</dbReference>
<dbReference type="Proteomes" id="UP001162164">
    <property type="component" value="Unassembled WGS sequence"/>
</dbReference>
<sequence>MTLSILGGYRVVSIHPHDPYHPIDYEIQIATEDDREEILNFLQTFFFRDEPINSYLGLISDDRPRSFTERHIGEGLAGQGTRHVRVRG</sequence>
<reference evidence="1" key="1">
    <citation type="journal article" date="2023" name="Insect Mol. Biol.">
        <title>Genome sequencing provides insights into the evolution of gene families encoding plant cell wall-degrading enzymes in longhorned beetles.</title>
        <authorList>
            <person name="Shin N.R."/>
            <person name="Okamura Y."/>
            <person name="Kirsch R."/>
            <person name="Pauchet Y."/>
        </authorList>
    </citation>
    <scope>NUCLEOTIDE SEQUENCE</scope>
    <source>
        <strain evidence="1">MMC_N1</strain>
    </source>
</reference>
<evidence type="ECO:0000313" key="2">
    <source>
        <dbReference type="Proteomes" id="UP001162164"/>
    </source>
</evidence>